<keyword evidence="2" id="KW-1185">Reference proteome</keyword>
<dbReference type="KEGG" id="ltr:EVS81_14200"/>
<dbReference type="Proteomes" id="UP000289260">
    <property type="component" value="Chromosome"/>
</dbReference>
<proteinExistence type="predicted"/>
<dbReference type="OrthoDB" id="2020977at2"/>
<protein>
    <submittedName>
        <fullName evidence="1">Uncharacterized protein</fullName>
    </submittedName>
</protein>
<reference evidence="1 2" key="1">
    <citation type="submission" date="2019-02" db="EMBL/GenBank/DDBJ databases">
        <authorList>
            <person name="Sun L."/>
            <person name="Pan D."/>
            <person name="Wu X."/>
        </authorList>
    </citation>
    <scope>NUCLEOTIDE SEQUENCE [LARGE SCALE GENOMIC DNA]</scope>
    <source>
        <strain evidence="1 2">JW-1</strain>
    </source>
</reference>
<evidence type="ECO:0000313" key="1">
    <source>
        <dbReference type="EMBL" id="QBE49834.1"/>
    </source>
</evidence>
<sequence length="86" mass="9790">MEEERFEHWCEACGSTAILTSEEAFDAGWDFPLRMGAWGVVSPRTCGDCGIEQTLWWALTVEKKSIDDCTPRQRQVLARILNEVPD</sequence>
<accession>A0A4P6KJN7</accession>
<evidence type="ECO:0000313" key="2">
    <source>
        <dbReference type="Proteomes" id="UP000289260"/>
    </source>
</evidence>
<dbReference type="AlphaFoldDB" id="A0A4P6KJN7"/>
<dbReference type="RefSeq" id="WP_130110947.1">
    <property type="nucleotide sequence ID" value="NZ_CP035806.1"/>
</dbReference>
<gene>
    <name evidence="1" type="ORF">EVS81_14200</name>
</gene>
<organism evidence="1 2">
    <name type="scientific">Leucobacter triazinivorans</name>
    <dbReference type="NCBI Taxonomy" id="1784719"/>
    <lineage>
        <taxon>Bacteria</taxon>
        <taxon>Bacillati</taxon>
        <taxon>Actinomycetota</taxon>
        <taxon>Actinomycetes</taxon>
        <taxon>Micrococcales</taxon>
        <taxon>Microbacteriaceae</taxon>
        <taxon>Leucobacter</taxon>
    </lineage>
</organism>
<name>A0A4P6KJN7_9MICO</name>
<dbReference type="EMBL" id="CP035806">
    <property type="protein sequence ID" value="QBE49834.1"/>
    <property type="molecule type" value="Genomic_DNA"/>
</dbReference>